<sequence length="180" mass="18693">MDSGTDFERPLPPDPYSLLPVPATFALTSPDIADGEPLDADFSVDGANVSPALAWSGAPEGTRSFVVSCFDPDAPTPSGYWHWTMADVPASVTSLPRGAGDPDGSGLPAGAFHVPSDGGRLGFEGAGPPPGDHAHRYVFAVHALDVPSLGLDATNSPVHVAFNVFFHTLGRAVLTGTFRR</sequence>
<evidence type="ECO:0000313" key="3">
    <source>
        <dbReference type="Proteomes" id="UP001651050"/>
    </source>
</evidence>
<protein>
    <submittedName>
        <fullName evidence="2">YbhB/YbcL family Raf kinase inhibitor-like protein</fullName>
    </submittedName>
</protein>
<evidence type="ECO:0000256" key="1">
    <source>
        <dbReference type="ARBA" id="ARBA00007120"/>
    </source>
</evidence>
<proteinExistence type="inferred from homology"/>
<dbReference type="InterPro" id="IPR036610">
    <property type="entry name" value="PEBP-like_sf"/>
</dbReference>
<dbReference type="InterPro" id="IPR005247">
    <property type="entry name" value="YbhB_YbcL/LppC-like"/>
</dbReference>
<dbReference type="EMBL" id="JALQCY010000002">
    <property type="protein sequence ID" value="MCK9793800.1"/>
    <property type="molecule type" value="Genomic_DNA"/>
</dbReference>
<dbReference type="NCBIfam" id="TIGR00481">
    <property type="entry name" value="YbhB/YbcL family Raf kinase inhibitor-like protein"/>
    <property type="match status" value="1"/>
</dbReference>
<reference evidence="2 3" key="1">
    <citation type="submission" date="2022-02" db="EMBL/GenBank/DDBJ databases">
        <title>The car tank lid bacteriome: a reservoir of bacteria with potential in bioremediation of fuel.</title>
        <authorList>
            <person name="Vidal-Verdu A."/>
            <person name="Gomez-Martinez D."/>
            <person name="Latorre-Perez A."/>
            <person name="Pereto J."/>
            <person name="Porcar M."/>
        </authorList>
    </citation>
    <scope>NUCLEOTIDE SEQUENCE [LARGE SCALE GENOMIC DNA]</scope>
    <source>
        <strain evidence="2 3">4D.3</strain>
    </source>
</reference>
<comment type="similarity">
    <text evidence="1">Belongs to the UPF0098 family.</text>
</comment>
<evidence type="ECO:0000313" key="2">
    <source>
        <dbReference type="EMBL" id="MCK9793800.1"/>
    </source>
</evidence>
<dbReference type="CDD" id="cd00865">
    <property type="entry name" value="PEBP_bact_arch"/>
    <property type="match status" value="1"/>
</dbReference>
<gene>
    <name evidence="2" type="ORF">M1843_08595</name>
</gene>
<dbReference type="InterPro" id="IPR008914">
    <property type="entry name" value="PEBP"/>
</dbReference>
<dbReference type="GO" id="GO:0004860">
    <property type="term" value="F:protein kinase inhibitor activity"/>
    <property type="evidence" value="ECO:0007669"/>
    <property type="project" value="UniProtKB-KW"/>
</dbReference>
<dbReference type="SUPFAM" id="SSF49777">
    <property type="entry name" value="PEBP-like"/>
    <property type="match status" value="1"/>
</dbReference>
<keyword evidence="3" id="KW-1185">Reference proteome</keyword>
<dbReference type="Proteomes" id="UP001651050">
    <property type="component" value="Unassembled WGS sequence"/>
</dbReference>
<dbReference type="Gene3D" id="3.90.280.10">
    <property type="entry name" value="PEBP-like"/>
    <property type="match status" value="1"/>
</dbReference>
<name>A0ABT0J2T1_9MICO</name>
<organism evidence="2 3">
    <name type="scientific">Isoptericola peretonis</name>
    <dbReference type="NCBI Taxonomy" id="2918523"/>
    <lineage>
        <taxon>Bacteria</taxon>
        <taxon>Bacillati</taxon>
        <taxon>Actinomycetota</taxon>
        <taxon>Actinomycetes</taxon>
        <taxon>Micrococcales</taxon>
        <taxon>Promicromonosporaceae</taxon>
        <taxon>Isoptericola</taxon>
    </lineage>
</organism>
<keyword evidence="2" id="KW-0649">Protein kinase inhibitor</keyword>
<dbReference type="RefSeq" id="WP_416343632.1">
    <property type="nucleotide sequence ID" value="NZ_JALQCY010000002.1"/>
</dbReference>
<accession>A0ABT0J2T1</accession>
<comment type="caution">
    <text evidence="2">The sequence shown here is derived from an EMBL/GenBank/DDBJ whole genome shotgun (WGS) entry which is preliminary data.</text>
</comment>
<dbReference type="PANTHER" id="PTHR30289:SF1">
    <property type="entry name" value="PEBP (PHOSPHATIDYLETHANOLAMINE-BINDING PROTEIN) FAMILY PROTEIN"/>
    <property type="match status" value="1"/>
</dbReference>
<dbReference type="Pfam" id="PF01161">
    <property type="entry name" value="PBP"/>
    <property type="match status" value="1"/>
</dbReference>
<dbReference type="PANTHER" id="PTHR30289">
    <property type="entry name" value="UNCHARACTERIZED PROTEIN YBCL-RELATED"/>
    <property type="match status" value="1"/>
</dbReference>